<evidence type="ECO:0000313" key="3">
    <source>
        <dbReference type="Proteomes" id="UP001054945"/>
    </source>
</evidence>
<feature type="compositionally biased region" description="Polar residues" evidence="1">
    <location>
        <begin position="9"/>
        <end position="29"/>
    </location>
</feature>
<feature type="region of interest" description="Disordered" evidence="1">
    <location>
        <begin position="1"/>
        <end position="41"/>
    </location>
</feature>
<dbReference type="Proteomes" id="UP001054945">
    <property type="component" value="Unassembled WGS sequence"/>
</dbReference>
<evidence type="ECO:0000313" key="2">
    <source>
        <dbReference type="EMBL" id="GIY50715.1"/>
    </source>
</evidence>
<name>A0AAV4TY73_CAEEX</name>
<keyword evidence="3" id="KW-1185">Reference proteome</keyword>
<dbReference type="AlphaFoldDB" id="A0AAV4TY73"/>
<accession>A0AAV4TY73</accession>
<comment type="caution">
    <text evidence="2">The sequence shown here is derived from an EMBL/GenBank/DDBJ whole genome shotgun (WGS) entry which is preliminary data.</text>
</comment>
<proteinExistence type="predicted"/>
<protein>
    <submittedName>
        <fullName evidence="2">Uncharacterized protein</fullName>
    </submittedName>
</protein>
<reference evidence="2 3" key="1">
    <citation type="submission" date="2021-06" db="EMBL/GenBank/DDBJ databases">
        <title>Caerostris extrusa draft genome.</title>
        <authorList>
            <person name="Kono N."/>
            <person name="Arakawa K."/>
        </authorList>
    </citation>
    <scope>NUCLEOTIDE SEQUENCE [LARGE SCALE GENOMIC DNA]</scope>
</reference>
<sequence length="74" mass="8504">MEWEETPLEVSQPSTKKVSLPVNKSQQPRCQRRGHPCPPRRTALVLKGKATSFFDSSEEEEVADDHKRRACLRL</sequence>
<organism evidence="2 3">
    <name type="scientific">Caerostris extrusa</name>
    <name type="common">Bark spider</name>
    <name type="synonym">Caerostris bankana</name>
    <dbReference type="NCBI Taxonomy" id="172846"/>
    <lineage>
        <taxon>Eukaryota</taxon>
        <taxon>Metazoa</taxon>
        <taxon>Ecdysozoa</taxon>
        <taxon>Arthropoda</taxon>
        <taxon>Chelicerata</taxon>
        <taxon>Arachnida</taxon>
        <taxon>Araneae</taxon>
        <taxon>Araneomorphae</taxon>
        <taxon>Entelegynae</taxon>
        <taxon>Araneoidea</taxon>
        <taxon>Araneidae</taxon>
        <taxon>Caerostris</taxon>
    </lineage>
</organism>
<dbReference type="EMBL" id="BPLR01012013">
    <property type="protein sequence ID" value="GIY50715.1"/>
    <property type="molecule type" value="Genomic_DNA"/>
</dbReference>
<evidence type="ECO:0000256" key="1">
    <source>
        <dbReference type="SAM" id="MobiDB-lite"/>
    </source>
</evidence>
<gene>
    <name evidence="2" type="ORF">CEXT_644071</name>
</gene>